<dbReference type="Pfam" id="PF00501">
    <property type="entry name" value="AMP-binding"/>
    <property type="match status" value="4"/>
</dbReference>
<dbReference type="InterPro" id="IPR045851">
    <property type="entry name" value="AMP-bd_C_sf"/>
</dbReference>
<dbReference type="FunFam" id="1.10.1200.10:FF:000005">
    <property type="entry name" value="Nonribosomal peptide synthetase 1"/>
    <property type="match status" value="3"/>
</dbReference>
<feature type="domain" description="Carrier" evidence="6">
    <location>
        <begin position="2971"/>
        <end position="3047"/>
    </location>
</feature>
<dbReference type="PROSITE" id="PS00455">
    <property type="entry name" value="AMP_BINDING"/>
    <property type="match status" value="3"/>
</dbReference>
<proteinExistence type="inferred from homology"/>
<dbReference type="Gene3D" id="1.10.1200.10">
    <property type="entry name" value="ACP-like"/>
    <property type="match status" value="4"/>
</dbReference>
<evidence type="ECO:0000256" key="3">
    <source>
        <dbReference type="ARBA" id="ARBA00022598"/>
    </source>
</evidence>
<protein>
    <recommendedName>
        <fullName evidence="6">Carrier domain-containing protein</fullName>
    </recommendedName>
</protein>
<dbReference type="GO" id="GO:0016874">
    <property type="term" value="F:ligase activity"/>
    <property type="evidence" value="ECO:0007669"/>
    <property type="project" value="UniProtKB-KW"/>
</dbReference>
<dbReference type="Gene3D" id="3.30.559.30">
    <property type="entry name" value="Nonribosomal peptide synthetase, condensation domain"/>
    <property type="match status" value="4"/>
</dbReference>
<dbReference type="CDD" id="cd19545">
    <property type="entry name" value="FUM14_C_NRPS-like"/>
    <property type="match status" value="3"/>
</dbReference>
<evidence type="ECO:0000256" key="4">
    <source>
        <dbReference type="ARBA" id="ARBA00029454"/>
    </source>
</evidence>
<dbReference type="GO" id="GO:0031177">
    <property type="term" value="F:phosphopantetheine binding"/>
    <property type="evidence" value="ECO:0007669"/>
    <property type="project" value="InterPro"/>
</dbReference>
<feature type="domain" description="Carrier" evidence="6">
    <location>
        <begin position="784"/>
        <end position="860"/>
    </location>
</feature>
<dbReference type="SUPFAM" id="SSF56801">
    <property type="entry name" value="Acetyl-CoA synthetase-like"/>
    <property type="match status" value="4"/>
</dbReference>
<dbReference type="SUPFAM" id="SSF47336">
    <property type="entry name" value="ACP-like"/>
    <property type="match status" value="4"/>
</dbReference>
<dbReference type="GO" id="GO:0005737">
    <property type="term" value="C:cytoplasm"/>
    <property type="evidence" value="ECO:0007669"/>
    <property type="project" value="TreeGrafter"/>
</dbReference>
<dbReference type="GO" id="GO:0043041">
    <property type="term" value="P:amino acid activation for nonribosomal peptide biosynthetic process"/>
    <property type="evidence" value="ECO:0007669"/>
    <property type="project" value="TreeGrafter"/>
</dbReference>
<dbReference type="Pfam" id="PF00550">
    <property type="entry name" value="PP-binding"/>
    <property type="match status" value="4"/>
</dbReference>
<dbReference type="InterPro" id="IPR000873">
    <property type="entry name" value="AMP-dep_synth/lig_dom"/>
</dbReference>
<evidence type="ECO:0000256" key="1">
    <source>
        <dbReference type="ARBA" id="ARBA00022450"/>
    </source>
</evidence>
<dbReference type="NCBIfam" id="TIGR01733">
    <property type="entry name" value="AA-adenyl-dom"/>
    <property type="match status" value="3"/>
</dbReference>
<dbReference type="Gene3D" id="3.30.300.30">
    <property type="match status" value="4"/>
</dbReference>
<reference evidence="7" key="1">
    <citation type="journal article" date="2021" name="Mol. Plant Microbe Interact.">
        <title>Complete Genome Sequence of the Plant-Pathogenic Fungus Colletotrichum lupini.</title>
        <authorList>
            <person name="Baroncelli R."/>
            <person name="Pensec F."/>
            <person name="Da Lio D."/>
            <person name="Boufleur T."/>
            <person name="Vicente I."/>
            <person name="Sarrocco S."/>
            <person name="Picot A."/>
            <person name="Baraldi E."/>
            <person name="Sukno S."/>
            <person name="Thon M."/>
            <person name="Le Floch G."/>
        </authorList>
    </citation>
    <scope>NUCLEOTIDE SEQUENCE</scope>
    <source>
        <strain evidence="7">IMI 504893</strain>
    </source>
</reference>
<dbReference type="CDD" id="cd19542">
    <property type="entry name" value="CT_NRPS-like"/>
    <property type="match status" value="1"/>
</dbReference>
<feature type="domain" description="Carrier" evidence="6">
    <location>
        <begin position="1865"/>
        <end position="1941"/>
    </location>
</feature>
<dbReference type="FunFam" id="3.30.559.30:FF:000003">
    <property type="entry name" value="Nonribosomal peptide synthase SidD"/>
    <property type="match status" value="3"/>
</dbReference>
<evidence type="ECO:0000256" key="5">
    <source>
        <dbReference type="SAM" id="MobiDB-lite"/>
    </source>
</evidence>
<dbReference type="CDD" id="cd05918">
    <property type="entry name" value="A_NRPS_SidN3_like"/>
    <property type="match status" value="4"/>
</dbReference>
<dbReference type="PANTHER" id="PTHR45527:SF1">
    <property type="entry name" value="FATTY ACID SYNTHASE"/>
    <property type="match status" value="1"/>
</dbReference>
<dbReference type="PROSITE" id="PS50075">
    <property type="entry name" value="CARRIER"/>
    <property type="match status" value="4"/>
</dbReference>
<dbReference type="InterPro" id="IPR042099">
    <property type="entry name" value="ANL_N_sf"/>
</dbReference>
<dbReference type="GeneID" id="73336351"/>
<dbReference type="InterPro" id="IPR001242">
    <property type="entry name" value="Condensation_dom"/>
</dbReference>
<keyword evidence="2" id="KW-0597">Phosphoprotein</keyword>
<feature type="region of interest" description="Disordered" evidence="5">
    <location>
        <begin position="4605"/>
        <end position="4649"/>
    </location>
</feature>
<dbReference type="KEGG" id="clup:CLUP02_02309"/>
<organism evidence="7 8">
    <name type="scientific">Colletotrichum lupini</name>
    <dbReference type="NCBI Taxonomy" id="145971"/>
    <lineage>
        <taxon>Eukaryota</taxon>
        <taxon>Fungi</taxon>
        <taxon>Dikarya</taxon>
        <taxon>Ascomycota</taxon>
        <taxon>Pezizomycotina</taxon>
        <taxon>Sordariomycetes</taxon>
        <taxon>Hypocreomycetidae</taxon>
        <taxon>Glomerellales</taxon>
        <taxon>Glomerellaceae</taxon>
        <taxon>Colletotrichum</taxon>
        <taxon>Colletotrichum acutatum species complex</taxon>
    </lineage>
</organism>
<dbReference type="SMART" id="SM00823">
    <property type="entry name" value="PKS_PP"/>
    <property type="match status" value="4"/>
</dbReference>
<gene>
    <name evidence="7" type="ORF">CLUP02_02309</name>
</gene>
<dbReference type="Proteomes" id="UP000830671">
    <property type="component" value="Chromosome 1"/>
</dbReference>
<name>A0A9Q8W9I0_9PEZI</name>
<evidence type="ECO:0000313" key="7">
    <source>
        <dbReference type="EMBL" id="UQC75653.1"/>
    </source>
</evidence>
<dbReference type="InterPro" id="IPR006162">
    <property type="entry name" value="Ppantetheine_attach_site"/>
</dbReference>
<dbReference type="SUPFAM" id="SSF52777">
    <property type="entry name" value="CoA-dependent acyltransferases"/>
    <property type="match status" value="8"/>
</dbReference>
<dbReference type="InterPro" id="IPR020806">
    <property type="entry name" value="PKS_PP-bd"/>
</dbReference>
<dbReference type="InterPro" id="IPR036736">
    <property type="entry name" value="ACP-like_sf"/>
</dbReference>
<dbReference type="Gene3D" id="3.40.50.12780">
    <property type="entry name" value="N-terminal domain of ligase-like"/>
    <property type="match status" value="4"/>
</dbReference>
<dbReference type="FunFam" id="3.30.300.30:FF:000015">
    <property type="entry name" value="Nonribosomal peptide synthase SidD"/>
    <property type="match status" value="4"/>
</dbReference>
<accession>A0A9Q8W9I0</accession>
<sequence length="4725" mass="515511">MKPLHHEPKSVVLRYSSLNLVFRLYQSICPKTTNQQSFGRLYHQITFYHTKMKSTSKKLVVSSQALREACSRLNLQPNSFLKTAWAITSHVHTDSDNVNLADLHQSDSHEDGLYVTMRNLHSGPDPVTVGAVLHQVSQSTVAENAGVSLRLSDCPTRFLVTVDEPPSSIAHIAPEELFYTLVLSDQESNQCHINVSGAAHEQKMEAVVATFRIICHQLLSPSISLDLGIDQIDLLPFHEIAQLSRWNNNIQSDSQECIHTVVTAHAFHRPRDLALCAWDGSFTYAELDYYSEAVARHFVAKGWGQGAFIISKMLKSRWSMVAMLAILKAGCVFVPVDPRAPADRVAAIANEVSAKCLITNFVDETLPDFGDDIEIMGNLPRIAEISITDAEPLPQVAATALATAFFTSGSTGVPKGVLHEHQAICNGIRDVLRPFHIDQHTRCLQFASPAFDVTMSETLTILYAGGCVCIPNGQEVVDDINASMAKLRVTHAFLTPTVAAQVEPTIASSLRYLIVGGEPLRKSEVISLSPKLSLINTYGGTEMGIWETSTLSLTHESDSRNVGHTVGAKIWIVHPHNHDILLPIGMPGEVLVESIALARGYYRPVDRRAFIDEPKWRGRFPNRNTARFYLSGDLGQYEADGTLMLLGRKDTQVKLRGHRIELGEVEHHLGKSLPGQEPVAEVVKDLASSKGSTTLVAFVVFPGSEGEQPSEQQLAAAAEAKTRVTVELSRLLPAYMIPAVLIPIPSVPLTVSGKTDRRVLRLLAQRLSSSQLSILHGAQGAVQALETEAEHRLQSVWSSTLDLDPTLIGKNTSFFELGADSIAAMKAASAARAIGLPLGLSDFFRYPKLSDLAKFASEVSTRAAEKQVAPFSLIPLDAALELRREAAQQCNTSPADVEDLYPCTPLQEGLISLSSKHDTSEAYISRKVFNLPNHINMFQFEEAWNITALAHPILRTRLVNTADQGMLQAVVRGPLSWNFGNDLDAYLAGDAQQPMTFGTLLCRYALIDVDSGAQRSSVFVWTIHHSIYDGLSMSIIQDAFWRAYSGQNIAPSPPFGNFIKFVNSIDTNASQTFWKSYLDGPDLSFFPPVPSSISTPKPDSTVVREFPWTWKPTNGLNASTLLKTAWAIVAGRYSGSRDVIFGNTLSGRNTPVTIPGLDVITGPTIATVPIRIRWEPKMTIMELLEAVQRQESDMRHFEQTGLQNISRISSDARGACQFSCLFLVQPPPTADQARLEEVFGVENRDKSSEYDDHPLSIECEMGKHQLRVIATFDSRVLHEERLERIVTLFQQTVLYLSSNSQSQVSSLNLVTDADIYQIQEWNAIPPTVVRRQAHDLFRHQARLRSTHTALSSWDGVMTYAQLDGASDRLAGHLHALGVGPDVLVPICFEKSIWAVVAMLGVLKAGGAFAVVEPSHPLDRKEVIVRQLGAKVAVVAPSTESLFPSGCVNTLVVCDASILKLPLPKRPLPNGSPDNAMYVIFTSGSTGTPKGCVTEHWAFCSAMYEFGRDSGLRSDGQVLQFASYSFDTSSEEIFCTLFAGATLHIPSEASRINDLAGEIRRTKTNWAELNPKVASLLTPEEVPSLKTIILGGDRSHGSDVSRWPESTNLLNSYGCTEASVTSTLIPLNRRSNEEPPIGKGVGCNLWVVDPDNHDKLVPVGAPGELLIEGPGLARGYLGDPERTAKSFIFDPAWSKDGSGRRRRFYKTGDLVHANDEGAVFYHGRKDTQIKLRGQRVELGEIEHQLAQALPEFDVSAEIATMQANSQAPDTLVGFIVFPNDEEQSAEVTTCLDATTVEKLVTIRPKLIADLSRSLPAYMVPTLFVPMNRMPLTISAKADRRKLRALAQGLSPEDLALLQGTSDVKEQPQSQAEANMQTVWAGVLGVKTETIGLDDNFFRIGGDSITAMKMVPAARQFGLHISVAHVFRAPILRDLASQAAASGQQSQIEKIPVFSLINQGEKESIIVEVAKQCGVRPEEVEDVYPCTPLQEGLMSLSAKQHGSYIMRQVLVLSTDIRMADFHQAWEQVVQAHPILRTRIVSVGSNMYQAITTRSLSWDTSIDLDHYIAHDNSREVEFGAPLSRYAIIPYYDRFFFVWTLHHCIYDGWSLPLLLSDLSKAYNKISHGDSDIPGFNAFIKHLNGLDKTESDTFWSSYLEGPSTTFPASLLPNQTAQPSATHDESMGFAVNAIDGITSSTILRAAWALLTRSYTGDSDVVFGMTVNGRNAPVPGIDRMSGPTIATVPVRVRWDSKGSTTIRSLLESVQQDATTMIPFEQTGLQHISRLHEDAQAACQFGTLFVVQQDDSEEDEAVASIMELYDASEDTSAQFTTQPLLVECVVGASSKTVTLRMSYDPKLLDSFLVSGMAKQFRHILSQLVETENLDKPIGDLHLINPADHEQVIKWNEGRVCPIQKTMHDLVGAATVVNATRPAISAWDGEMTYAELESASSQVAGRLRSVGVGSSGQGEMVLLCFEKSRWAIVSALAILKAGAAFVALDPAQPNDRLATIMKLSKARLVLTSKGLEERLTRLSKNTPNVVCTSELVALADTAAPFVKRHRASGSDALVKGVFSSPEDLAYVIFTSGSTGVPKGVMISHRAASSSMMAHAERFGVDSSSRTLQFSSLTFDACIFEIFTTLATGGCICMPSDAQRVDDLAAAINSYSINTVMLTPSVLALLSPEDTPSLHSIIFIAEQVTDNDISRWSSQCRIQNGYGPTECTVVCVVNPDLRDGGRIGHAVGCRAWVVDADNIDKLVPIGCAGELLIEGPSLAIGYLNDAERTAESFIFSPAWALSDEPSATRRFYRTGDLVRQTSNGSFIYLGRKDTQVKLRGQRIELGEIDFHIRRALPSATVRSDIVDLQQQKAGSGTLKALAAFVVLEGVDVNIESNAGISADSLKQVGEAASTAVAELARSVPLYMVPSIFIPISKMPLTVSGKTDRQKLKIIAAKIPHKHLDTLRALQRGATGDGPKVAPRNDVERRMQSAWSTVLQLDPESIGTNDSFFRLGGDSISAMKLVTAARSVGISITVSDIFQTPVLANLCRCSSNESDEIELIAPFSLIPAYDTFMHQEAARQCGVAPEALEDLYPCTPLQQGLISLSVKEEGSYIVREIFRLRSVRVSRFQKAWEYVANIHPILRTQLVHLDTYGTLQAVISTKQAMRWRTASSLEEYLAQDEKETMGLGTALSRYGLVLPTNPADDAIFIWTAHHAMYDGWSMPIIKEAVATAYMEVMLPEAPAFNTFIKHIQGVDATAAQSFWKSYFDEAGASPFPAVPHGSSLEFRADRSEKVNLSWKSQQRDGVTVSTLLRAAYAIVVGTYTSSSDVVFGTTLSGRNVPVPRVETIVGPTITTVPVRLSWDANMTAEELLQNAQRQATEMMPFEQMGLVNIAKISESAKLSCQFQSIFVVQPERDDDSPACESLFGDQLSNTSRRDEAASPQTYPLGIEATVENNELELSATYDSRIIDPPEMRRILHQIGHAASLLDQNPNVPISALNLAGKSDLSQIQAWNARGPPAGAREAVYTIIGRNPSSAPAVSAWDGDLSYADLTRLSNGLAHRLRSMGVGIGAETVVAFSHGKSKWIPVIMLGILKAGGAFVALDAAQPESRLKFIVEEARISVLLTSPELAKLPSLANLPVTPVFPASLEYSTEEKETTPPPAHSVSLPDSLAYVVFTSGSTGVPKGVMVSHSATASSTLAHGSAMGITSESRVLQFASYTFDASVLEVLGTLLAGACVCIPSPEEASEDLNAAVRKYGVDFAALSPRVASLLRPKEVPAIKAIALGAEVVTSSDIQRWEGRRVSNGYGPTECTVVCVLESNNHKPGRIGRGVGCICWIVDPEDPNKLAPVGAPGELLIEGPCLARGYLHQEEKTRAAFVQDLAWTRAFPNPGSRARRFYKTGDIVRYDSDGGILFIGRKDNQAKLRGQRIELSEVEHHMRRAMPECHIVADIVSFPQQKNDSMALVAFVVPSSSKASGNSLGSMLPLDSKAVKAFAQSWSKATVEMSHAVPLYMVPTLYIPLDAIPLTSSSKVDRRRLQAIVADVTVKQLELLRGVQGVKEAPRSSLEKSMVSAWAQVLGLDTSKIGIRDSFFRLGGDSITAMRLVPILAEGGLTLRVSDVFKYPVLASLCRHLQGDEDRTDGSSSTDEWSDLGGSQDLTPDAEHTDDGEALQVAIADIAISTEVSSTTQTSSSSPAEYHITPASDFQALAFEFSQLRNRGFVNYFVLRFLDRFSHERIRNACTQLVQHHSILRTKLKLANGRLWQLAASESSFQPAFEFFRVTSDDVVSFTTRLIETDEARRLGSDEIPTKFFIVESASQTQLVMRLAHTHYDGLSFPLLLQTLSQALKRSELAPEVSFAKFSSSIQALPSRQSLSYWRRLLDNSQMTPVITPAAITANDGIEGHITRLVTLPNLSQASVTFASVLKAAWAIVLAQHSSLSDVVFGCLVSGRFAPVPGIESVVGPCVNLSPVRVNNILKNTSTRTFLQAVHAQHTKSMEHEHVGFRRIITGATSWPARTSFAGASIVQHQNIPLAAELNETTPDLPFELSAKGGTSNAAAIWIITTSRPSEGLLSIELTHALNTINHNTAETLLQALCVAIEHFGHHWDSEAPLPDTRSQKTRTNNVPLLPGGPSGNDDESVASSDMQSPDEHARAVVNQAWSLLQKAHSRDTSSEETPTSMFEVWNDNLVAVALKGIYESLDVFLDLEQLLQHPTRDSQAGLLASLGF</sequence>
<evidence type="ECO:0000313" key="8">
    <source>
        <dbReference type="Proteomes" id="UP000830671"/>
    </source>
</evidence>
<keyword evidence="8" id="KW-1185">Reference proteome</keyword>
<dbReference type="InterPro" id="IPR010071">
    <property type="entry name" value="AA_adenyl_dom"/>
</dbReference>
<dbReference type="InterPro" id="IPR009081">
    <property type="entry name" value="PP-bd_ACP"/>
</dbReference>
<comment type="similarity">
    <text evidence="4">Belongs to the NRP synthetase family.</text>
</comment>
<keyword evidence="1" id="KW-0596">Phosphopantetheine</keyword>
<dbReference type="PROSITE" id="PS00012">
    <property type="entry name" value="PHOSPHOPANTETHEINE"/>
    <property type="match status" value="2"/>
</dbReference>
<dbReference type="Gene3D" id="3.30.559.10">
    <property type="entry name" value="Chloramphenicol acetyltransferase-like domain"/>
    <property type="match status" value="4"/>
</dbReference>
<dbReference type="InterPro" id="IPR023213">
    <property type="entry name" value="CAT-like_dom_sf"/>
</dbReference>
<evidence type="ECO:0000256" key="2">
    <source>
        <dbReference type="ARBA" id="ARBA00022553"/>
    </source>
</evidence>
<dbReference type="EMBL" id="CP019471">
    <property type="protein sequence ID" value="UQC75653.1"/>
    <property type="molecule type" value="Genomic_DNA"/>
</dbReference>
<dbReference type="NCBIfam" id="NF003417">
    <property type="entry name" value="PRK04813.1"/>
    <property type="match status" value="4"/>
</dbReference>
<dbReference type="GO" id="GO:0044550">
    <property type="term" value="P:secondary metabolite biosynthetic process"/>
    <property type="evidence" value="ECO:0007669"/>
    <property type="project" value="TreeGrafter"/>
</dbReference>
<keyword evidence="3" id="KW-0436">Ligase</keyword>
<dbReference type="FunFam" id="3.40.50.12780:FF:000014">
    <property type="entry name" value="Nonribosomal peptide synthetase 1"/>
    <property type="match status" value="2"/>
</dbReference>
<dbReference type="SMART" id="SM01294">
    <property type="entry name" value="PKS_PP_betabranch"/>
    <property type="match status" value="1"/>
</dbReference>
<feature type="domain" description="Carrier" evidence="6">
    <location>
        <begin position="4057"/>
        <end position="4133"/>
    </location>
</feature>
<dbReference type="PANTHER" id="PTHR45527">
    <property type="entry name" value="NONRIBOSOMAL PEPTIDE SYNTHETASE"/>
    <property type="match status" value="1"/>
</dbReference>
<dbReference type="RefSeq" id="XP_049137298.1">
    <property type="nucleotide sequence ID" value="XM_049281341.1"/>
</dbReference>
<evidence type="ECO:0000259" key="6">
    <source>
        <dbReference type="PROSITE" id="PS50075"/>
    </source>
</evidence>
<feature type="region of interest" description="Disordered" evidence="5">
    <location>
        <begin position="4131"/>
        <end position="4160"/>
    </location>
</feature>
<dbReference type="Pfam" id="PF00668">
    <property type="entry name" value="Condensation"/>
    <property type="match status" value="4"/>
</dbReference>
<dbReference type="InterPro" id="IPR020845">
    <property type="entry name" value="AMP-binding_CS"/>
</dbReference>